<evidence type="ECO:0000313" key="1">
    <source>
        <dbReference type="EMBL" id="MDQ0557942.1"/>
    </source>
</evidence>
<protein>
    <recommendedName>
        <fullName evidence="3">DNA-binding protein</fullName>
    </recommendedName>
</protein>
<dbReference type="Proteomes" id="UP001232584">
    <property type="component" value="Unassembled WGS sequence"/>
</dbReference>
<keyword evidence="2" id="KW-1185">Reference proteome</keyword>
<gene>
    <name evidence="1" type="ORF">QOZ92_003077</name>
</gene>
<evidence type="ECO:0008006" key="3">
    <source>
        <dbReference type="Google" id="ProtNLM"/>
    </source>
</evidence>
<accession>A0ABU0N452</accession>
<dbReference type="RefSeq" id="WP_307509731.1">
    <property type="nucleotide sequence ID" value="NZ_BAAACE010000001.1"/>
</dbReference>
<organism evidence="1 2">
    <name type="scientific">Paraclostridium ghonii</name>
    <dbReference type="NCBI Taxonomy" id="29358"/>
    <lineage>
        <taxon>Bacteria</taxon>
        <taxon>Bacillati</taxon>
        <taxon>Bacillota</taxon>
        <taxon>Clostridia</taxon>
        <taxon>Peptostreptococcales</taxon>
        <taxon>Peptostreptococcaceae</taxon>
        <taxon>Paraclostridium</taxon>
    </lineage>
</organism>
<dbReference type="EMBL" id="JAUSWG010000016">
    <property type="protein sequence ID" value="MDQ0557942.1"/>
    <property type="molecule type" value="Genomic_DNA"/>
</dbReference>
<name>A0ABU0N452_9FIRM</name>
<comment type="caution">
    <text evidence="1">The sequence shown here is derived from an EMBL/GenBank/DDBJ whole genome shotgun (WGS) entry which is preliminary data.</text>
</comment>
<evidence type="ECO:0000313" key="2">
    <source>
        <dbReference type="Proteomes" id="UP001232584"/>
    </source>
</evidence>
<sequence length="223" mass="25710">MIKDEFNKLGIDNQVEYLNINLREGLSLTKVCKNIGIARSTVGGRVSKQGYIFNKEINQYVLKDKPISGRPYSKLTVSNHLTTENKAFPQDDKLDYLNTESNIVSKNITNCNNENSGLILNSIDSDNLTYLLKNIDILKDFIEGNKSESSNNQVNSLEDIVNDIYKFKQEKRNYKVKSLRIDENILSDFETIASELYSKGINQQEFLNYILKSYIDFYKNFEL</sequence>
<reference evidence="1 2" key="1">
    <citation type="submission" date="2023-07" db="EMBL/GenBank/DDBJ databases">
        <title>Genomic Encyclopedia of Type Strains, Phase IV (KMG-IV): sequencing the most valuable type-strain genomes for metagenomic binning, comparative biology and taxonomic classification.</title>
        <authorList>
            <person name="Goeker M."/>
        </authorList>
    </citation>
    <scope>NUCLEOTIDE SEQUENCE [LARGE SCALE GENOMIC DNA]</scope>
    <source>
        <strain evidence="1 2">DSM 15049</strain>
    </source>
</reference>
<proteinExistence type="predicted"/>